<dbReference type="AlphaFoldDB" id="A0A8J0U3R3"/>
<accession>A0A8J0U3R3</accession>
<proteinExistence type="predicted"/>
<dbReference type="CTD" id="108704332"/>
<dbReference type="KEGG" id="xla:108704332"/>
<dbReference type="GeneID" id="108704332"/>
<reference evidence="2" key="1">
    <citation type="submission" date="2025-08" db="UniProtKB">
        <authorList>
            <consortium name="RefSeq"/>
        </authorList>
    </citation>
    <scope>IDENTIFICATION</scope>
    <source>
        <strain evidence="2">J_2021</strain>
        <tissue evidence="2">Erythrocytes</tissue>
    </source>
</reference>
<sequence>MFVFQRCCCCCCAAGSEEESTPFARERRSQKAVKTLNKGEKLVMKHVNVPSIDNQFAEIGNLYNDQVEHHETMTQCIIRLANISASSPDLTTCIQRLKENYRDYDVKVLMEGYNFSLLVKTEKEFPEDLKQAQEIMKNLSRASKLLISNQTRLGEMMFTVLQLQNKVDMKISITEANTVYLDQVRLKENLEENLQKTDKARQLSKEYEEDANKVIRELAKISGAAF</sequence>
<name>A0A8J0U3R3_XENLA</name>
<dbReference type="OrthoDB" id="9890799at2759"/>
<protein>
    <submittedName>
        <fullName evidence="2">Uncharacterized protein LOC108704332 isoform X1</fullName>
    </submittedName>
</protein>
<organism evidence="1 2">
    <name type="scientific">Xenopus laevis</name>
    <name type="common">African clawed frog</name>
    <dbReference type="NCBI Taxonomy" id="8355"/>
    <lineage>
        <taxon>Eukaryota</taxon>
        <taxon>Metazoa</taxon>
        <taxon>Chordata</taxon>
        <taxon>Craniata</taxon>
        <taxon>Vertebrata</taxon>
        <taxon>Euteleostomi</taxon>
        <taxon>Amphibia</taxon>
        <taxon>Batrachia</taxon>
        <taxon>Anura</taxon>
        <taxon>Pipoidea</taxon>
        <taxon>Pipidae</taxon>
        <taxon>Xenopodinae</taxon>
        <taxon>Xenopus</taxon>
        <taxon>Xenopus</taxon>
    </lineage>
</organism>
<evidence type="ECO:0000313" key="2">
    <source>
        <dbReference type="RefSeq" id="XP_018096316.1"/>
    </source>
</evidence>
<dbReference type="Proteomes" id="UP000186698">
    <property type="component" value="Chromosome 9_10L"/>
</dbReference>
<gene>
    <name evidence="2" type="primary">LOC108704332</name>
</gene>
<keyword evidence="1" id="KW-1185">Reference proteome</keyword>
<dbReference type="RefSeq" id="XP_018096316.1">
    <property type="nucleotide sequence ID" value="XM_018240827.2"/>
</dbReference>
<evidence type="ECO:0000313" key="1">
    <source>
        <dbReference type="Proteomes" id="UP000186698"/>
    </source>
</evidence>